<dbReference type="AlphaFoldDB" id="E6X021"/>
<dbReference type="Pfam" id="PF08242">
    <property type="entry name" value="Methyltransf_12"/>
    <property type="match status" value="1"/>
</dbReference>
<evidence type="ECO:0000313" key="3">
    <source>
        <dbReference type="Proteomes" id="UP000008633"/>
    </source>
</evidence>
<reference evidence="3" key="2">
    <citation type="submission" date="2011-01" db="EMBL/GenBank/DDBJ databases">
        <title>The complete genome of Nitratifractor salsuginis DSM 16511.</title>
        <authorList>
            <consortium name="US DOE Joint Genome Institute (JGI-PGF)"/>
            <person name="Lucas S."/>
            <person name="Copeland A."/>
            <person name="Lapidus A."/>
            <person name="Bruce D."/>
            <person name="Goodwin L."/>
            <person name="Pitluck S."/>
            <person name="Kyrpides N."/>
            <person name="Mavromatis K."/>
            <person name="Ivanova N."/>
            <person name="Mikhailova N."/>
            <person name="Zeytun A."/>
            <person name="Detter J.C."/>
            <person name="Tapia R."/>
            <person name="Han C."/>
            <person name="Land M."/>
            <person name="Hauser L."/>
            <person name="Markowitz V."/>
            <person name="Cheng J.-F."/>
            <person name="Hugenholtz P."/>
            <person name="Woyke T."/>
            <person name="Wu D."/>
            <person name="Tindall B."/>
            <person name="Schuetze A."/>
            <person name="Brambilla E."/>
            <person name="Klenk H.-P."/>
            <person name="Eisen J.A."/>
        </authorList>
    </citation>
    <scope>NUCLEOTIDE SEQUENCE [LARGE SCALE GENOMIC DNA]</scope>
    <source>
        <strain evidence="3">DSM 16511 / JCM 12458 / E9I37-1</strain>
    </source>
</reference>
<proteinExistence type="predicted"/>
<evidence type="ECO:0000313" key="2">
    <source>
        <dbReference type="EMBL" id="ADV46744.1"/>
    </source>
</evidence>
<dbReference type="SUPFAM" id="SSF53335">
    <property type="entry name" value="S-adenosyl-L-methionine-dependent methyltransferases"/>
    <property type="match status" value="1"/>
</dbReference>
<dbReference type="InterPro" id="IPR013217">
    <property type="entry name" value="Methyltransf_12"/>
</dbReference>
<dbReference type="STRING" id="749222.Nitsa_1496"/>
<protein>
    <submittedName>
        <fullName evidence="2">Methyltransferase type 12</fullName>
    </submittedName>
</protein>
<gene>
    <name evidence="2" type="ordered locus">Nitsa_1496</name>
</gene>
<sequence length="309" mass="35862">MNDLPDFSAAPLHQILDYFDNDSKNETPINFLIADPDLCRGYYAGERIDRNGQKLICRSWKAWVDLASHLGYRLLTPERYDKTRLRLTFESVTRERSFHTDNESDKYSSRSPFARIHKNEESAYYLPYFQALKRLEIFHRPRILALGVNRGDELEPILRFNPEAKVTGIDLDADALALAQKRFGPALTTHCLDLNRLEELDLGRYELILSIGTLQSPGIDMKPLMMELVQKHLTQKGALLLGWPNARWIDGELLYGARPKNYPFSELSLVIKDLFWIKKYLQQHKYRVVITGREYLFLEATKIGLSRKA</sequence>
<keyword evidence="2" id="KW-0808">Transferase</keyword>
<keyword evidence="2" id="KW-0489">Methyltransferase</keyword>
<keyword evidence="3" id="KW-1185">Reference proteome</keyword>
<dbReference type="EMBL" id="CP002452">
    <property type="protein sequence ID" value="ADV46744.1"/>
    <property type="molecule type" value="Genomic_DNA"/>
</dbReference>
<dbReference type="KEGG" id="nsa:Nitsa_1496"/>
<dbReference type="HOGENOM" id="CLU_070560_0_0_7"/>
<feature type="domain" description="Methyltransferase type 12" evidence="1">
    <location>
        <begin position="144"/>
        <end position="238"/>
    </location>
</feature>
<dbReference type="eggNOG" id="COG2226">
    <property type="taxonomic scope" value="Bacteria"/>
</dbReference>
<evidence type="ECO:0000259" key="1">
    <source>
        <dbReference type="Pfam" id="PF08242"/>
    </source>
</evidence>
<dbReference type="Proteomes" id="UP000008633">
    <property type="component" value="Chromosome"/>
</dbReference>
<reference evidence="2 3" key="1">
    <citation type="journal article" date="2011" name="Stand. Genomic Sci.">
        <title>Complete genome sequence of Nitratifractor salsuginis type strain (E9I37-1).</title>
        <authorList>
            <person name="Anderson I."/>
            <person name="Sikorski J."/>
            <person name="Zeytun A."/>
            <person name="Nolan M."/>
            <person name="Lapidus A."/>
            <person name="Lucas S."/>
            <person name="Hammon N."/>
            <person name="Deshpande S."/>
            <person name="Cheng J.F."/>
            <person name="Tapia R."/>
            <person name="Han C."/>
            <person name="Goodwin L."/>
            <person name="Pitluck S."/>
            <person name="Liolios K."/>
            <person name="Pagani I."/>
            <person name="Ivanova N."/>
            <person name="Huntemann M."/>
            <person name="Mavromatis K."/>
            <person name="Ovchinikova G."/>
            <person name="Pati A."/>
            <person name="Chen A."/>
            <person name="Palaniappan K."/>
            <person name="Land M."/>
            <person name="Hauser L."/>
            <person name="Brambilla E.M."/>
            <person name="Ngatchou-Djao O.D."/>
            <person name="Rohde M."/>
            <person name="Tindall B.J."/>
            <person name="Goker M."/>
            <person name="Detter J.C."/>
            <person name="Woyke T."/>
            <person name="Bristow J."/>
            <person name="Eisen J.A."/>
            <person name="Markowitz V."/>
            <person name="Hugenholtz P."/>
            <person name="Klenk H.P."/>
            <person name="Kyrpides N.C."/>
        </authorList>
    </citation>
    <scope>NUCLEOTIDE SEQUENCE [LARGE SCALE GENOMIC DNA]</scope>
    <source>
        <strain evidence="3">DSM 16511 / JCM 12458 / E9I37-1</strain>
    </source>
</reference>
<dbReference type="GO" id="GO:0008168">
    <property type="term" value="F:methyltransferase activity"/>
    <property type="evidence" value="ECO:0007669"/>
    <property type="project" value="UniProtKB-KW"/>
</dbReference>
<dbReference type="GO" id="GO:0032259">
    <property type="term" value="P:methylation"/>
    <property type="evidence" value="ECO:0007669"/>
    <property type="project" value="UniProtKB-KW"/>
</dbReference>
<dbReference type="InterPro" id="IPR029063">
    <property type="entry name" value="SAM-dependent_MTases_sf"/>
</dbReference>
<accession>E6X021</accession>
<name>E6X021_NITSE</name>
<organism evidence="2 3">
    <name type="scientific">Nitratifractor salsuginis (strain DSM 16511 / JCM 12458 / E9I37-1)</name>
    <dbReference type="NCBI Taxonomy" id="749222"/>
    <lineage>
        <taxon>Bacteria</taxon>
        <taxon>Pseudomonadati</taxon>
        <taxon>Campylobacterota</taxon>
        <taxon>Epsilonproteobacteria</taxon>
        <taxon>Campylobacterales</taxon>
        <taxon>Sulfurovaceae</taxon>
        <taxon>Nitratifractor</taxon>
    </lineage>
</organism>
<dbReference type="Gene3D" id="3.40.50.150">
    <property type="entry name" value="Vaccinia Virus protein VP39"/>
    <property type="match status" value="1"/>
</dbReference>